<dbReference type="AlphaFoldDB" id="W4JPY0"/>
<dbReference type="PROSITE" id="PS51792">
    <property type="entry name" value="YIPPEE"/>
    <property type="match status" value="1"/>
</dbReference>
<dbReference type="RefSeq" id="XP_009552482.1">
    <property type="nucleotide sequence ID" value="XM_009554187.1"/>
</dbReference>
<reference evidence="2 3" key="1">
    <citation type="journal article" date="2012" name="New Phytol.">
        <title>Insight into trade-off between wood decay and parasitism from the genome of a fungal forest pathogen.</title>
        <authorList>
            <person name="Olson A."/>
            <person name="Aerts A."/>
            <person name="Asiegbu F."/>
            <person name="Belbahri L."/>
            <person name="Bouzid O."/>
            <person name="Broberg A."/>
            <person name="Canback B."/>
            <person name="Coutinho P.M."/>
            <person name="Cullen D."/>
            <person name="Dalman K."/>
            <person name="Deflorio G."/>
            <person name="van Diepen L.T."/>
            <person name="Dunand C."/>
            <person name="Duplessis S."/>
            <person name="Durling M."/>
            <person name="Gonthier P."/>
            <person name="Grimwood J."/>
            <person name="Fossdal C.G."/>
            <person name="Hansson D."/>
            <person name="Henrissat B."/>
            <person name="Hietala A."/>
            <person name="Himmelstrand K."/>
            <person name="Hoffmeister D."/>
            <person name="Hogberg N."/>
            <person name="James T.Y."/>
            <person name="Karlsson M."/>
            <person name="Kohler A."/>
            <person name="Kues U."/>
            <person name="Lee Y.H."/>
            <person name="Lin Y.C."/>
            <person name="Lind M."/>
            <person name="Lindquist E."/>
            <person name="Lombard V."/>
            <person name="Lucas S."/>
            <person name="Lunden K."/>
            <person name="Morin E."/>
            <person name="Murat C."/>
            <person name="Park J."/>
            <person name="Raffaello T."/>
            <person name="Rouze P."/>
            <person name="Salamov A."/>
            <person name="Schmutz J."/>
            <person name="Solheim H."/>
            <person name="Stahlberg J."/>
            <person name="Velez H."/>
            <person name="de Vries R.P."/>
            <person name="Wiebenga A."/>
            <person name="Woodward S."/>
            <person name="Yakovlev I."/>
            <person name="Garbelotto M."/>
            <person name="Martin F."/>
            <person name="Grigoriev I.V."/>
            <person name="Stenlid J."/>
        </authorList>
    </citation>
    <scope>NUCLEOTIDE SEQUENCE [LARGE SCALE GENOMIC DNA]</scope>
    <source>
        <strain evidence="2 3">TC 32-1</strain>
    </source>
</reference>
<keyword evidence="3" id="KW-1185">Reference proteome</keyword>
<protein>
    <recommendedName>
        <fullName evidence="1">Yippee domain-containing protein</fullName>
    </recommendedName>
</protein>
<dbReference type="eggNOG" id="KOG3399">
    <property type="taxonomic scope" value="Eukaryota"/>
</dbReference>
<dbReference type="OrthoDB" id="6407410at2759"/>
<evidence type="ECO:0000313" key="2">
    <source>
        <dbReference type="EMBL" id="ETW75140.1"/>
    </source>
</evidence>
<dbReference type="KEGG" id="hir:HETIRDRAFT_27552"/>
<dbReference type="HOGENOM" id="CLU_043857_6_1_1"/>
<dbReference type="EMBL" id="KI925466">
    <property type="protein sequence ID" value="ETW75140.1"/>
    <property type="molecule type" value="Genomic_DNA"/>
</dbReference>
<dbReference type="STRING" id="747525.W4JPY0"/>
<dbReference type="Proteomes" id="UP000030671">
    <property type="component" value="Unassembled WGS sequence"/>
</dbReference>
<accession>W4JPY0</accession>
<dbReference type="InterPro" id="IPR034751">
    <property type="entry name" value="Yippee"/>
</dbReference>
<dbReference type="GeneID" id="20669267"/>
<sequence>QDYRGFCGKAALFREVASASTHLAPPSIQLMASGAYTIRLLSCQRCRAYLGWEIVRAHEETERWKEGRALLELECL</sequence>
<proteinExistence type="predicted"/>
<dbReference type="InParanoid" id="W4JPY0"/>
<feature type="non-terminal residue" evidence="2">
    <location>
        <position position="76"/>
    </location>
</feature>
<evidence type="ECO:0000313" key="3">
    <source>
        <dbReference type="Proteomes" id="UP000030671"/>
    </source>
</evidence>
<gene>
    <name evidence="2" type="ORF">HETIRDRAFT_27552</name>
</gene>
<feature type="non-terminal residue" evidence="2">
    <location>
        <position position="1"/>
    </location>
</feature>
<organism evidence="2 3">
    <name type="scientific">Heterobasidion irregulare (strain TC 32-1)</name>
    <dbReference type="NCBI Taxonomy" id="747525"/>
    <lineage>
        <taxon>Eukaryota</taxon>
        <taxon>Fungi</taxon>
        <taxon>Dikarya</taxon>
        <taxon>Basidiomycota</taxon>
        <taxon>Agaricomycotina</taxon>
        <taxon>Agaricomycetes</taxon>
        <taxon>Russulales</taxon>
        <taxon>Bondarzewiaceae</taxon>
        <taxon>Heterobasidion</taxon>
        <taxon>Heterobasidion annosum species complex</taxon>
    </lineage>
</organism>
<name>W4JPY0_HETIT</name>
<feature type="domain" description="Yippee" evidence="1">
    <location>
        <begin position="1"/>
        <end position="76"/>
    </location>
</feature>
<evidence type="ECO:0000259" key="1">
    <source>
        <dbReference type="PROSITE" id="PS51792"/>
    </source>
</evidence>